<evidence type="ECO:0000256" key="2">
    <source>
        <dbReference type="ARBA" id="ARBA00022737"/>
    </source>
</evidence>
<reference evidence="5" key="1">
    <citation type="submission" date="2025-08" db="UniProtKB">
        <authorList>
            <consortium name="RefSeq"/>
        </authorList>
    </citation>
    <scope>IDENTIFICATION</scope>
    <source>
        <tissue evidence="5">Testes</tissue>
    </source>
</reference>
<sequence>MLALGKQSVTVLTLGKQSVTVLTLGKQSFTVLTLGKQSFTVLTLGKQSFTILTLCEQNVTVLTLGKESVTVLTFEQAEHAHVDLEETKCYSAVPRASGCSTMDYNSETRRLFVGLDNGTISEFLLSDDFNRMQTRRDYLAHQNRVTGIFFTLLSEWVLSVGRDKYFQWHCSETGRRLGGYQSSSWCTCLQYDGESKHAFVGDYSGSISVLKVEDNNCTLITSLKGHSGSIRSLAWDVEKRLLFSASFDQSIIVWDIGGQQGTAYELQGHTEKVQALAYSSQSHQLLSGGADNRIVVWNMHIKRNE</sequence>
<dbReference type="InterPro" id="IPR015943">
    <property type="entry name" value="WD40/YVTN_repeat-like_dom_sf"/>
</dbReference>
<dbReference type="PANTHER" id="PTHR46189:SF1">
    <property type="entry name" value="LD41958P"/>
    <property type="match status" value="1"/>
</dbReference>
<dbReference type="GeneID" id="102807394"/>
<protein>
    <submittedName>
        <fullName evidence="5">WD repeat and FYVE domain-containing protein 2-like</fullName>
    </submittedName>
</protein>
<evidence type="ECO:0000313" key="4">
    <source>
        <dbReference type="Proteomes" id="UP000694865"/>
    </source>
</evidence>
<organism evidence="4 5">
    <name type="scientific">Saccoglossus kowalevskii</name>
    <name type="common">Acorn worm</name>
    <dbReference type="NCBI Taxonomy" id="10224"/>
    <lineage>
        <taxon>Eukaryota</taxon>
        <taxon>Metazoa</taxon>
        <taxon>Hemichordata</taxon>
        <taxon>Enteropneusta</taxon>
        <taxon>Harrimaniidae</taxon>
        <taxon>Saccoglossus</taxon>
    </lineage>
</organism>
<dbReference type="PROSITE" id="PS00678">
    <property type="entry name" value="WD_REPEATS_1"/>
    <property type="match status" value="2"/>
</dbReference>
<dbReference type="PANTHER" id="PTHR46189">
    <property type="entry name" value="LD41958P"/>
    <property type="match status" value="1"/>
</dbReference>
<dbReference type="RefSeq" id="XP_006816296.1">
    <property type="nucleotide sequence ID" value="XM_006816233.1"/>
</dbReference>
<proteinExistence type="predicted"/>
<keyword evidence="1 3" id="KW-0853">WD repeat</keyword>
<feature type="repeat" description="WD" evidence="3">
    <location>
        <begin position="266"/>
        <end position="305"/>
    </location>
</feature>
<dbReference type="InterPro" id="IPR019775">
    <property type="entry name" value="WD40_repeat_CS"/>
</dbReference>
<dbReference type="InterPro" id="IPR001680">
    <property type="entry name" value="WD40_rpt"/>
</dbReference>
<dbReference type="InterPro" id="IPR036322">
    <property type="entry name" value="WD40_repeat_dom_sf"/>
</dbReference>
<dbReference type="Gene3D" id="2.130.10.10">
    <property type="entry name" value="YVTN repeat-like/Quinoprotein amine dehydrogenase"/>
    <property type="match status" value="2"/>
</dbReference>
<dbReference type="Pfam" id="PF00400">
    <property type="entry name" value="WD40"/>
    <property type="match status" value="2"/>
</dbReference>
<dbReference type="PROSITE" id="PS50294">
    <property type="entry name" value="WD_REPEATS_REGION"/>
    <property type="match status" value="2"/>
</dbReference>
<dbReference type="PROSITE" id="PS50082">
    <property type="entry name" value="WD_REPEATS_2"/>
    <property type="match status" value="2"/>
</dbReference>
<accession>A0ABM0M8F5</accession>
<feature type="non-terminal residue" evidence="5">
    <location>
        <position position="305"/>
    </location>
</feature>
<gene>
    <name evidence="5" type="primary">LOC102807394</name>
</gene>
<dbReference type="SMART" id="SM00320">
    <property type="entry name" value="WD40"/>
    <property type="match status" value="4"/>
</dbReference>
<evidence type="ECO:0000256" key="1">
    <source>
        <dbReference type="ARBA" id="ARBA00022574"/>
    </source>
</evidence>
<keyword evidence="2" id="KW-0677">Repeat</keyword>
<dbReference type="Proteomes" id="UP000694865">
    <property type="component" value="Unplaced"/>
</dbReference>
<evidence type="ECO:0000256" key="3">
    <source>
        <dbReference type="PROSITE-ProRule" id="PRU00221"/>
    </source>
</evidence>
<keyword evidence="4" id="KW-1185">Reference proteome</keyword>
<dbReference type="InterPro" id="IPR042234">
    <property type="entry name" value="WDFY1/WDFY2"/>
</dbReference>
<dbReference type="SUPFAM" id="SSF50978">
    <property type="entry name" value="WD40 repeat-like"/>
    <property type="match status" value="1"/>
</dbReference>
<name>A0ABM0M8F5_SACKO</name>
<feature type="repeat" description="WD" evidence="3">
    <location>
        <begin position="223"/>
        <end position="256"/>
    </location>
</feature>
<evidence type="ECO:0000313" key="5">
    <source>
        <dbReference type="RefSeq" id="XP_006816296.1"/>
    </source>
</evidence>